<accession>A0A8J3QIC0</accession>
<dbReference type="EMBL" id="BONY01000076">
    <property type="protein sequence ID" value="GIH09771.1"/>
    <property type="molecule type" value="Genomic_DNA"/>
</dbReference>
<dbReference type="InterPro" id="IPR007111">
    <property type="entry name" value="NACHT_NTPase"/>
</dbReference>
<protein>
    <recommendedName>
        <fullName evidence="2">NACHT domain-containing protein</fullName>
    </recommendedName>
</protein>
<keyword evidence="1" id="KW-0472">Membrane</keyword>
<keyword evidence="1" id="KW-0812">Transmembrane</keyword>
<dbReference type="SUPFAM" id="SSF52540">
    <property type="entry name" value="P-loop containing nucleoside triphosphate hydrolases"/>
    <property type="match status" value="1"/>
</dbReference>
<dbReference type="Proteomes" id="UP000612899">
    <property type="component" value="Unassembled WGS sequence"/>
</dbReference>
<dbReference type="Gene3D" id="3.40.50.300">
    <property type="entry name" value="P-loop containing nucleotide triphosphate hydrolases"/>
    <property type="match status" value="1"/>
</dbReference>
<evidence type="ECO:0000259" key="2">
    <source>
        <dbReference type="Pfam" id="PF05729"/>
    </source>
</evidence>
<reference evidence="3" key="1">
    <citation type="submission" date="2021-01" db="EMBL/GenBank/DDBJ databases">
        <title>Whole genome shotgun sequence of Rhizocola hellebori NBRC 109834.</title>
        <authorList>
            <person name="Komaki H."/>
            <person name="Tamura T."/>
        </authorList>
    </citation>
    <scope>NUCLEOTIDE SEQUENCE</scope>
    <source>
        <strain evidence="3">NBRC 109834</strain>
    </source>
</reference>
<comment type="caution">
    <text evidence="3">The sequence shown here is derived from an EMBL/GenBank/DDBJ whole genome shotgun (WGS) entry which is preliminary data.</text>
</comment>
<keyword evidence="4" id="KW-1185">Reference proteome</keyword>
<feature type="domain" description="NACHT" evidence="2">
    <location>
        <begin position="174"/>
        <end position="331"/>
    </location>
</feature>
<keyword evidence="1" id="KW-1133">Transmembrane helix</keyword>
<organism evidence="3 4">
    <name type="scientific">Rhizocola hellebori</name>
    <dbReference type="NCBI Taxonomy" id="1392758"/>
    <lineage>
        <taxon>Bacteria</taxon>
        <taxon>Bacillati</taxon>
        <taxon>Actinomycetota</taxon>
        <taxon>Actinomycetes</taxon>
        <taxon>Micromonosporales</taxon>
        <taxon>Micromonosporaceae</taxon>
        <taxon>Rhizocola</taxon>
    </lineage>
</organism>
<evidence type="ECO:0000313" key="3">
    <source>
        <dbReference type="EMBL" id="GIH09771.1"/>
    </source>
</evidence>
<gene>
    <name evidence="3" type="ORF">Rhe02_78380</name>
</gene>
<dbReference type="AlphaFoldDB" id="A0A8J3QIC0"/>
<feature type="transmembrane region" description="Helical" evidence="1">
    <location>
        <begin position="64"/>
        <end position="82"/>
    </location>
</feature>
<evidence type="ECO:0000313" key="4">
    <source>
        <dbReference type="Proteomes" id="UP000612899"/>
    </source>
</evidence>
<evidence type="ECO:0000256" key="1">
    <source>
        <dbReference type="SAM" id="Phobius"/>
    </source>
</evidence>
<sequence>MGSIAVAALKSSAGKLLIAGLFGIAAFATVYLLAGIWIPTLLTWMTGLMSVRVGQDALNNIREMGAFGVALIFGGWTFRTLLARWAIKRRAVADAASSAGGELQALATVIHRQWTQEMGRQGVAKGGALDLYWVRLASLHTGERLGVARPRNDTMGRGRLTELSVLVASIPSQQLVVLGGGGSGKTIAAMLLLLDMADPNRSHSSVPVLAPLCDWAADEQHLEEYLASRIEAEYPFLRKRNAEGDSAAKRLILEGKIVPILDGFDEMPPQQHERAIAEINAAMTGKPFVLTSRSPEFTYAVMSTGQLLTEALIIEISPLTVSQIIRYVLSRASETDNRWREVFAHLNAYPAGQLAVALSARNPVVDTVDADDFAAIPGRI</sequence>
<dbReference type="Pfam" id="PF05729">
    <property type="entry name" value="NACHT"/>
    <property type="match status" value="1"/>
</dbReference>
<dbReference type="RefSeq" id="WP_203913502.1">
    <property type="nucleotide sequence ID" value="NZ_BONY01000076.1"/>
</dbReference>
<proteinExistence type="predicted"/>
<dbReference type="InterPro" id="IPR027417">
    <property type="entry name" value="P-loop_NTPase"/>
</dbReference>
<name>A0A8J3QIC0_9ACTN</name>
<feature type="transmembrane region" description="Helical" evidence="1">
    <location>
        <begin position="16"/>
        <end position="44"/>
    </location>
</feature>